<protein>
    <submittedName>
        <fullName evidence="2">Uncharacterized protein</fullName>
    </submittedName>
</protein>
<reference evidence="3" key="1">
    <citation type="journal article" date="2014" name="Proc. Natl. Acad. Sci. U.S.A.">
        <title>Extensive sampling of basidiomycete genomes demonstrates inadequacy of the white-rot/brown-rot paradigm for wood decay fungi.</title>
        <authorList>
            <person name="Riley R."/>
            <person name="Salamov A.A."/>
            <person name="Brown D.W."/>
            <person name="Nagy L.G."/>
            <person name="Floudas D."/>
            <person name="Held B.W."/>
            <person name="Levasseur A."/>
            <person name="Lombard V."/>
            <person name="Morin E."/>
            <person name="Otillar R."/>
            <person name="Lindquist E.A."/>
            <person name="Sun H."/>
            <person name="LaButti K.M."/>
            <person name="Schmutz J."/>
            <person name="Jabbour D."/>
            <person name="Luo H."/>
            <person name="Baker S.E."/>
            <person name="Pisabarro A.G."/>
            <person name="Walton J.D."/>
            <person name="Blanchette R.A."/>
            <person name="Henrissat B."/>
            <person name="Martin F."/>
            <person name="Cullen D."/>
            <person name="Hibbett D.S."/>
            <person name="Grigoriev I.V."/>
        </authorList>
    </citation>
    <scope>NUCLEOTIDE SEQUENCE [LARGE SCALE GENOMIC DNA]</scope>
    <source>
        <strain evidence="3">CBS 339.88</strain>
    </source>
</reference>
<dbReference type="AlphaFoldDB" id="A0A067T309"/>
<dbReference type="HOGENOM" id="CLU_2210236_0_0_1"/>
<evidence type="ECO:0000313" key="3">
    <source>
        <dbReference type="Proteomes" id="UP000027222"/>
    </source>
</evidence>
<keyword evidence="3" id="KW-1185">Reference proteome</keyword>
<dbReference type="Proteomes" id="UP000027222">
    <property type="component" value="Unassembled WGS sequence"/>
</dbReference>
<gene>
    <name evidence="2" type="ORF">GALMADRAFT_138651</name>
</gene>
<dbReference type="EMBL" id="KL142376">
    <property type="protein sequence ID" value="KDR77560.1"/>
    <property type="molecule type" value="Genomic_DNA"/>
</dbReference>
<organism evidence="2 3">
    <name type="scientific">Galerina marginata (strain CBS 339.88)</name>
    <dbReference type="NCBI Taxonomy" id="685588"/>
    <lineage>
        <taxon>Eukaryota</taxon>
        <taxon>Fungi</taxon>
        <taxon>Dikarya</taxon>
        <taxon>Basidiomycota</taxon>
        <taxon>Agaricomycotina</taxon>
        <taxon>Agaricomycetes</taxon>
        <taxon>Agaricomycetidae</taxon>
        <taxon>Agaricales</taxon>
        <taxon>Agaricineae</taxon>
        <taxon>Strophariaceae</taxon>
        <taxon>Galerina</taxon>
    </lineage>
</organism>
<name>A0A067T309_GALM3</name>
<evidence type="ECO:0000256" key="1">
    <source>
        <dbReference type="SAM" id="MobiDB-lite"/>
    </source>
</evidence>
<sequence>MLEVPLVQRTCKLSTSTRQGQGGESKRQQRWRGYITRLTSFTPCHVERHWTLGTPHAPPLAPPRRTTSSVKYAAAAPSDLPRQPTLSMLPPQLLQPEFLQRNPPQNA</sequence>
<proteinExistence type="predicted"/>
<evidence type="ECO:0000313" key="2">
    <source>
        <dbReference type="EMBL" id="KDR77560.1"/>
    </source>
</evidence>
<feature type="compositionally biased region" description="Low complexity" evidence="1">
    <location>
        <begin position="89"/>
        <end position="100"/>
    </location>
</feature>
<feature type="region of interest" description="Disordered" evidence="1">
    <location>
        <begin position="53"/>
        <end position="107"/>
    </location>
</feature>
<feature type="region of interest" description="Disordered" evidence="1">
    <location>
        <begin position="9"/>
        <end position="29"/>
    </location>
</feature>
<accession>A0A067T309</accession>